<dbReference type="PANTHER" id="PTHR43405">
    <property type="entry name" value="GLYCOSYL HYDROLASE DIGH"/>
    <property type="match status" value="1"/>
</dbReference>
<evidence type="ECO:0008006" key="7">
    <source>
        <dbReference type="Google" id="ProtNLM"/>
    </source>
</evidence>
<dbReference type="InterPro" id="IPR003790">
    <property type="entry name" value="GHL10"/>
</dbReference>
<dbReference type="InterPro" id="IPR017853">
    <property type="entry name" value="GH"/>
</dbReference>
<proteinExistence type="predicted"/>
<name>A0A2S5A5F2_9FLAO</name>
<accession>A0A2S5A5F2</accession>
<dbReference type="AlphaFoldDB" id="A0A2S5A5F2"/>
<protein>
    <recommendedName>
        <fullName evidence="7">Glycosyl hydrolase-like 10 domain-containing protein</fullName>
    </recommendedName>
</protein>
<dbReference type="Proteomes" id="UP000237310">
    <property type="component" value="Unassembled WGS sequence"/>
</dbReference>
<dbReference type="Pfam" id="PF18962">
    <property type="entry name" value="Por_Secre_tail"/>
    <property type="match status" value="1"/>
</dbReference>
<dbReference type="EMBL" id="PQVG01000008">
    <property type="protein sequence ID" value="POY37744.1"/>
    <property type="molecule type" value="Genomic_DNA"/>
</dbReference>
<dbReference type="NCBIfam" id="TIGR04183">
    <property type="entry name" value="Por_Secre_tail"/>
    <property type="match status" value="1"/>
</dbReference>
<dbReference type="OrthoDB" id="9773203at2"/>
<dbReference type="Pfam" id="PF02638">
    <property type="entry name" value="GHL10"/>
    <property type="match status" value="1"/>
</dbReference>
<comment type="caution">
    <text evidence="5">The sequence shown here is derived from an EMBL/GenBank/DDBJ whole genome shotgun (WGS) entry which is preliminary data.</text>
</comment>
<reference evidence="5 6" key="1">
    <citation type="submission" date="2018-01" db="EMBL/GenBank/DDBJ databases">
        <authorList>
            <person name="Gaut B.S."/>
            <person name="Morton B.R."/>
            <person name="Clegg M.T."/>
            <person name="Duvall M.R."/>
        </authorList>
    </citation>
    <scope>NUCLEOTIDE SEQUENCE [LARGE SCALE GENOMIC DNA]</scope>
    <source>
        <strain evidence="5 6">HR-AY</strain>
    </source>
</reference>
<dbReference type="SUPFAM" id="SSF51445">
    <property type="entry name" value="(Trans)glycosidases"/>
    <property type="match status" value="1"/>
</dbReference>
<dbReference type="InterPro" id="IPR052177">
    <property type="entry name" value="Divisome_Glycosyl_Hydrolase"/>
</dbReference>
<dbReference type="InterPro" id="IPR026444">
    <property type="entry name" value="Secre_tail"/>
</dbReference>
<keyword evidence="1 2" id="KW-0732">Signal</keyword>
<dbReference type="PANTHER" id="PTHR43405:SF1">
    <property type="entry name" value="GLYCOSYL HYDROLASE DIGH"/>
    <property type="match status" value="1"/>
</dbReference>
<organism evidence="5 6">
    <name type="scientific">Flavobacterium alvei</name>
    <dbReference type="NCBI Taxonomy" id="2080416"/>
    <lineage>
        <taxon>Bacteria</taxon>
        <taxon>Pseudomonadati</taxon>
        <taxon>Bacteroidota</taxon>
        <taxon>Flavobacteriia</taxon>
        <taxon>Flavobacteriales</taxon>
        <taxon>Flavobacteriaceae</taxon>
        <taxon>Flavobacterium</taxon>
    </lineage>
</organism>
<dbReference type="Gene3D" id="3.20.20.80">
    <property type="entry name" value="Glycosidases"/>
    <property type="match status" value="1"/>
</dbReference>
<feature type="chain" id="PRO_5015629685" description="Glycosyl hydrolase-like 10 domain-containing protein" evidence="2">
    <location>
        <begin position="24"/>
        <end position="603"/>
    </location>
</feature>
<feature type="domain" description="Secretion system C-terminal sorting" evidence="4">
    <location>
        <begin position="525"/>
        <end position="597"/>
    </location>
</feature>
<evidence type="ECO:0000256" key="2">
    <source>
        <dbReference type="SAM" id="SignalP"/>
    </source>
</evidence>
<evidence type="ECO:0000259" key="3">
    <source>
        <dbReference type="Pfam" id="PF02638"/>
    </source>
</evidence>
<keyword evidence="6" id="KW-1185">Reference proteome</keyword>
<evidence type="ECO:0000313" key="5">
    <source>
        <dbReference type="EMBL" id="POY37744.1"/>
    </source>
</evidence>
<evidence type="ECO:0000259" key="4">
    <source>
        <dbReference type="Pfam" id="PF18962"/>
    </source>
</evidence>
<gene>
    <name evidence="5" type="ORF">C3L50_14355</name>
</gene>
<sequence length="603" mass="67599">MRKNYIKKLYFILVLICTIISNAQCLMDAEFSKSNPKRELRGVFLASVYSLNWPTNRLATPAVQQAELIAILDNLKTNGYNTVFLQVRSECDALYNSSIEPWGYYLTGTQGLAPNPLWDPLSFAITEAHKRGLDLHAWLNPYRAKTTSTYTTSANHITVTQPSWWFTSSADTQKILNPGLPAVKNYIISIVQDIATRYDVDGIHFDDYFYPNGGMTTNQDAQTYIDNNPKNIATIADWRRDNVNQMIAGTYDAIQTINANLNKNIVFGVSPAGIWKSGTPTGISGNSAYSALYCDAIAWLNAGKVDYLAPQLYWVIGGTQDYLKLSQWWNDQVKTNGKQLYISQAYYRMADASNWAGTEIQNQLIQNRAPSMDASFGQIAYNYVTIKNNSKTINDILNNAQYKYKSFAPPIVGKDIICPNVPENIRFVNTTLTWNTPAAASDGDLPIKYVVYAFNNAAEAITNKDDGTKIIDIVVGNELVVSQSLIDTKYFVVTSLDKNNNEAGNFNAVLGNPNFDLIANKSYLVYPNPFFNQFEVEFQNAFSNNVKISLYDLNGKQVLEQDYVITNSKIAIAPMNITNGIYYVKISFENGTTESFKIIKQED</sequence>
<evidence type="ECO:0000313" key="6">
    <source>
        <dbReference type="Proteomes" id="UP000237310"/>
    </source>
</evidence>
<feature type="domain" description="Glycosyl hydrolase-like 10" evidence="3">
    <location>
        <begin position="39"/>
        <end position="354"/>
    </location>
</feature>
<evidence type="ECO:0000256" key="1">
    <source>
        <dbReference type="ARBA" id="ARBA00022729"/>
    </source>
</evidence>
<feature type="signal peptide" evidence="2">
    <location>
        <begin position="1"/>
        <end position="23"/>
    </location>
</feature>